<evidence type="ECO:0000256" key="3">
    <source>
        <dbReference type="SAM" id="MobiDB-lite"/>
    </source>
</evidence>
<sequence length="535" mass="60377">MQEQTFRVGEWLVLAADNKITRDGRLLVLEPRLIDMLSYFAHHPDTVLSRDELIDNVWKRNIVTNHVVTQCISELRKYLKDGRPDAPEYIVTVPKRGYKLVEPVIWCEEGGADFTLPTQTPVKVVIEHEPEDGSAISNTVTASDVHPEQPSLSHAQTASPDVAPKDTGDKKRSSKLWRSRFWVWVAFLSSLVLCISLIGLAVFNQRVPVAPAPMLLNPRDIDIRIQGGNSCTNWTNQLSYVVGLSEMLAQGLNTHSTFLVHDQTNYNYGGPSSSGKSMFIEFVNQRHYRAQQCFLSVRLIDNADSSVMLEKRYFITTDNLLTVQKDFIDSMFQTLKVVQPASMVQRIETLVPQHSQILQLYYQAHQLLIQGDSDSLNQASTLLAQITKQSPDFVYARAEKALVDILLNSYQPFNASDLAALRKEITDVEAIPILQNSAIIQQIYAVDYLSQGKVDEAFKMINKGIDLEMSWLNYVLLGKVYELKGQNNLAADAYITAFNLRPGNNTLDWIKNGVFQTNVIRVAPYLANYDFSDNN</sequence>
<protein>
    <submittedName>
        <fullName evidence="6">Transcriptional regulator</fullName>
    </submittedName>
</protein>
<organism evidence="6 7">
    <name type="scientific">Hafnia alvei FB1</name>
    <dbReference type="NCBI Taxonomy" id="1453496"/>
    <lineage>
        <taxon>Bacteria</taxon>
        <taxon>Pseudomonadati</taxon>
        <taxon>Pseudomonadota</taxon>
        <taxon>Gammaproteobacteria</taxon>
        <taxon>Enterobacterales</taxon>
        <taxon>Hafniaceae</taxon>
        <taxon>Hafnia</taxon>
    </lineage>
</organism>
<dbReference type="eggNOG" id="COG3710">
    <property type="taxonomic scope" value="Bacteria"/>
</dbReference>
<evidence type="ECO:0000313" key="7">
    <source>
        <dbReference type="Proteomes" id="UP000029986"/>
    </source>
</evidence>
<dbReference type="PATRIC" id="fig|1453496.5.peg.3570"/>
<dbReference type="Pfam" id="PF00486">
    <property type="entry name" value="Trans_reg_C"/>
    <property type="match status" value="1"/>
</dbReference>
<dbReference type="HOGENOM" id="CLU_040424_0_0_6"/>
<keyword evidence="4" id="KW-0812">Transmembrane</keyword>
<dbReference type="InterPro" id="IPR001867">
    <property type="entry name" value="OmpR/PhoB-type_DNA-bd"/>
</dbReference>
<dbReference type="Gene3D" id="1.10.10.10">
    <property type="entry name" value="Winged helix-like DNA-binding domain superfamily/Winged helix DNA-binding domain"/>
    <property type="match status" value="1"/>
</dbReference>
<evidence type="ECO:0000256" key="4">
    <source>
        <dbReference type="SAM" id="Phobius"/>
    </source>
</evidence>
<evidence type="ECO:0000259" key="5">
    <source>
        <dbReference type="PROSITE" id="PS51755"/>
    </source>
</evidence>
<keyword evidence="4" id="KW-0472">Membrane</keyword>
<dbReference type="InterPro" id="IPR040970">
    <property type="entry name" value="CadC_C1"/>
</dbReference>
<dbReference type="eggNOG" id="COG5616">
    <property type="taxonomic scope" value="Bacteria"/>
</dbReference>
<gene>
    <name evidence="6" type="ORF">AT03_17380</name>
</gene>
<dbReference type="Gene3D" id="3.40.50.11830">
    <property type="match status" value="1"/>
</dbReference>
<dbReference type="PROSITE" id="PS51755">
    <property type="entry name" value="OMPR_PHOB"/>
    <property type="match status" value="1"/>
</dbReference>
<dbReference type="SUPFAM" id="SSF46894">
    <property type="entry name" value="C-terminal effector domain of the bipartite response regulators"/>
    <property type="match status" value="1"/>
</dbReference>
<dbReference type="InterPro" id="IPR016032">
    <property type="entry name" value="Sig_transdc_resp-reg_C-effctor"/>
</dbReference>
<keyword evidence="4" id="KW-1133">Transmembrane helix</keyword>
<dbReference type="SUPFAM" id="SSF48452">
    <property type="entry name" value="TPR-like"/>
    <property type="match status" value="1"/>
</dbReference>
<dbReference type="GO" id="GO:0000160">
    <property type="term" value="P:phosphorelay signal transduction system"/>
    <property type="evidence" value="ECO:0007669"/>
    <property type="project" value="InterPro"/>
</dbReference>
<dbReference type="GO" id="GO:0006355">
    <property type="term" value="P:regulation of DNA-templated transcription"/>
    <property type="evidence" value="ECO:0007669"/>
    <property type="project" value="InterPro"/>
</dbReference>
<evidence type="ECO:0000256" key="2">
    <source>
        <dbReference type="PROSITE-ProRule" id="PRU01091"/>
    </source>
</evidence>
<dbReference type="OrthoDB" id="6311790at2"/>
<evidence type="ECO:0000313" key="6">
    <source>
        <dbReference type="EMBL" id="AIU73991.1"/>
    </source>
</evidence>
<dbReference type="InterPro" id="IPR011990">
    <property type="entry name" value="TPR-like_helical_dom_sf"/>
</dbReference>
<feature type="compositionally biased region" description="Polar residues" evidence="3">
    <location>
        <begin position="150"/>
        <end position="159"/>
    </location>
</feature>
<dbReference type="Pfam" id="PF18500">
    <property type="entry name" value="CadC_C1"/>
    <property type="match status" value="1"/>
</dbReference>
<dbReference type="RefSeq" id="WP_025800209.1">
    <property type="nucleotide sequence ID" value="NZ_CP009706.1"/>
</dbReference>
<dbReference type="Proteomes" id="UP000029986">
    <property type="component" value="Chromosome"/>
</dbReference>
<dbReference type="EMBL" id="CP009706">
    <property type="protein sequence ID" value="AIU73991.1"/>
    <property type="molecule type" value="Genomic_DNA"/>
</dbReference>
<keyword evidence="7" id="KW-1185">Reference proteome</keyword>
<feature type="DNA-binding region" description="OmpR/PhoB-type" evidence="2">
    <location>
        <begin position="3"/>
        <end position="102"/>
    </location>
</feature>
<dbReference type="SMART" id="SM00862">
    <property type="entry name" value="Trans_reg_C"/>
    <property type="match status" value="1"/>
</dbReference>
<feature type="domain" description="OmpR/PhoB-type" evidence="5">
    <location>
        <begin position="3"/>
        <end position="102"/>
    </location>
</feature>
<dbReference type="AlphaFoldDB" id="A0A097R5I1"/>
<keyword evidence="1 2" id="KW-0238">DNA-binding</keyword>
<dbReference type="NCBIfam" id="NF007540">
    <property type="entry name" value="PRK10153.1"/>
    <property type="match status" value="1"/>
</dbReference>
<dbReference type="GO" id="GO:0003677">
    <property type="term" value="F:DNA binding"/>
    <property type="evidence" value="ECO:0007669"/>
    <property type="project" value="UniProtKB-UniRule"/>
</dbReference>
<dbReference type="CDD" id="cd00383">
    <property type="entry name" value="trans_reg_C"/>
    <property type="match status" value="1"/>
</dbReference>
<proteinExistence type="predicted"/>
<dbReference type="KEGG" id="hav:AT03_17380"/>
<dbReference type="InterPro" id="IPR036388">
    <property type="entry name" value="WH-like_DNA-bd_sf"/>
</dbReference>
<reference evidence="6 7" key="1">
    <citation type="journal article" date="2014" name="Gut Pathog.">
        <title>Gene clusters of Hafnia alvei strain FB1 important in survival and pathogenesis: a draft genome perspective.</title>
        <authorList>
            <person name="Tan J.Y."/>
            <person name="Yin W.F."/>
            <person name="Chan K.G."/>
        </authorList>
    </citation>
    <scope>NUCLEOTIDE SEQUENCE [LARGE SCALE GENOMIC DNA]</scope>
    <source>
        <strain evidence="6 7">FB1</strain>
    </source>
</reference>
<feature type="transmembrane region" description="Helical" evidence="4">
    <location>
        <begin position="181"/>
        <end position="203"/>
    </location>
</feature>
<feature type="region of interest" description="Disordered" evidence="3">
    <location>
        <begin position="143"/>
        <end position="171"/>
    </location>
</feature>
<accession>A0A097R5I1</accession>
<dbReference type="Gene3D" id="1.25.40.10">
    <property type="entry name" value="Tetratricopeptide repeat domain"/>
    <property type="match status" value="1"/>
</dbReference>
<evidence type="ECO:0000256" key="1">
    <source>
        <dbReference type="ARBA" id="ARBA00023125"/>
    </source>
</evidence>
<name>A0A097R5I1_HAFAL</name>